<sequence length="74" mass="8423">MTLCSPTSEYPHPLSCVKQHIGYRVSLISNLNILLILICIGAFVGQFFILLLNNFFFSFQLSYQIVDALIWLAI</sequence>
<dbReference type="EMBL" id="PDCK01000045">
    <property type="protein sequence ID" value="PRQ21068.1"/>
    <property type="molecule type" value="Genomic_DNA"/>
</dbReference>
<keyword evidence="2" id="KW-0328">Glycosyltransferase</keyword>
<dbReference type="EC" id="2.4.1.173" evidence="2"/>
<organism evidence="2 3">
    <name type="scientific">Rosa chinensis</name>
    <name type="common">China rose</name>
    <dbReference type="NCBI Taxonomy" id="74649"/>
    <lineage>
        <taxon>Eukaryota</taxon>
        <taxon>Viridiplantae</taxon>
        <taxon>Streptophyta</taxon>
        <taxon>Embryophyta</taxon>
        <taxon>Tracheophyta</taxon>
        <taxon>Spermatophyta</taxon>
        <taxon>Magnoliopsida</taxon>
        <taxon>eudicotyledons</taxon>
        <taxon>Gunneridae</taxon>
        <taxon>Pentapetalae</taxon>
        <taxon>rosids</taxon>
        <taxon>fabids</taxon>
        <taxon>Rosales</taxon>
        <taxon>Rosaceae</taxon>
        <taxon>Rosoideae</taxon>
        <taxon>Rosoideae incertae sedis</taxon>
        <taxon>Rosa</taxon>
    </lineage>
</organism>
<evidence type="ECO:0000313" key="3">
    <source>
        <dbReference type="Proteomes" id="UP000238479"/>
    </source>
</evidence>
<dbReference type="Proteomes" id="UP000238479">
    <property type="component" value="Chromosome 7"/>
</dbReference>
<accession>A0A2P6PGQ3</accession>
<evidence type="ECO:0000313" key="2">
    <source>
        <dbReference type="EMBL" id="PRQ21068.1"/>
    </source>
</evidence>
<keyword evidence="2" id="KW-0808">Transferase</keyword>
<dbReference type="AlphaFoldDB" id="A0A2P6PGQ3"/>
<comment type="caution">
    <text evidence="2">The sequence shown here is derived from an EMBL/GenBank/DDBJ whole genome shotgun (WGS) entry which is preliminary data.</text>
</comment>
<dbReference type="GO" id="GO:0016906">
    <property type="term" value="F:sterol 3-beta-glucosyltransferase activity"/>
    <property type="evidence" value="ECO:0007669"/>
    <property type="project" value="UniProtKB-EC"/>
</dbReference>
<dbReference type="Gramene" id="PRQ21068">
    <property type="protein sequence ID" value="PRQ21068"/>
    <property type="gene ID" value="RchiOBHm_Chr7g0235071"/>
</dbReference>
<feature type="transmembrane region" description="Helical" evidence="1">
    <location>
        <begin position="33"/>
        <end position="52"/>
    </location>
</feature>
<keyword evidence="1" id="KW-1133">Transmembrane helix</keyword>
<protein>
    <submittedName>
        <fullName evidence="2">Putative sterol 3-beta-glucosyltransferase</fullName>
        <ecNumber evidence="2">2.4.1.173</ecNumber>
    </submittedName>
</protein>
<keyword evidence="1" id="KW-0472">Membrane</keyword>
<gene>
    <name evidence="2" type="ORF">RchiOBHm_Chr7g0235071</name>
</gene>
<reference evidence="2 3" key="1">
    <citation type="journal article" date="2018" name="Nat. Genet.">
        <title>The Rosa genome provides new insights in the design of modern roses.</title>
        <authorList>
            <person name="Bendahmane M."/>
        </authorList>
    </citation>
    <scope>NUCLEOTIDE SEQUENCE [LARGE SCALE GENOMIC DNA]</scope>
    <source>
        <strain evidence="3">cv. Old Blush</strain>
    </source>
</reference>
<keyword evidence="1" id="KW-0812">Transmembrane</keyword>
<proteinExistence type="predicted"/>
<keyword evidence="3" id="KW-1185">Reference proteome</keyword>
<name>A0A2P6PGQ3_ROSCH</name>
<evidence type="ECO:0000256" key="1">
    <source>
        <dbReference type="SAM" id="Phobius"/>
    </source>
</evidence>